<feature type="region of interest" description="Disordered" evidence="1">
    <location>
        <begin position="1"/>
        <end position="33"/>
    </location>
</feature>
<organism evidence="2">
    <name type="scientific">anaerobic digester metagenome</name>
    <dbReference type="NCBI Taxonomy" id="1263854"/>
    <lineage>
        <taxon>unclassified sequences</taxon>
        <taxon>metagenomes</taxon>
        <taxon>ecological metagenomes</taxon>
    </lineage>
</organism>
<gene>
    <name evidence="2" type="ORF">SCFA_750053</name>
</gene>
<evidence type="ECO:0000313" key="2">
    <source>
        <dbReference type="EMBL" id="VFU17987.1"/>
    </source>
</evidence>
<reference evidence="2" key="1">
    <citation type="submission" date="2019-03" db="EMBL/GenBank/DDBJ databases">
        <authorList>
            <person name="Hao L."/>
        </authorList>
    </citation>
    <scope>NUCLEOTIDE SEQUENCE</scope>
</reference>
<accession>A0A485M5S8</accession>
<sequence>MHFPTGTLHGAAASGSGCRRPSGSGAGNRDPALFSRRSGFYLSTYEEPGFSRHEFWVSPEKTGPAEDRRYYQDYYARGGVKIPSGLRVTRNHANTANKSDWGCAKNRSVEPVKQ</sequence>
<name>A0A485M5S8_9ZZZZ</name>
<proteinExistence type="predicted"/>
<protein>
    <submittedName>
        <fullName evidence="2">Uncharacterized protein</fullName>
    </submittedName>
</protein>
<feature type="region of interest" description="Disordered" evidence="1">
    <location>
        <begin position="93"/>
        <end position="114"/>
    </location>
</feature>
<dbReference type="EMBL" id="CAADRM010000142">
    <property type="protein sequence ID" value="VFU17987.1"/>
    <property type="molecule type" value="Genomic_DNA"/>
</dbReference>
<feature type="compositionally biased region" description="Low complexity" evidence="1">
    <location>
        <begin position="10"/>
        <end position="23"/>
    </location>
</feature>
<evidence type="ECO:0000256" key="1">
    <source>
        <dbReference type="SAM" id="MobiDB-lite"/>
    </source>
</evidence>
<dbReference type="AlphaFoldDB" id="A0A485M5S8"/>